<evidence type="ECO:0000313" key="1">
    <source>
        <dbReference type="EMBL" id="SMH35718.1"/>
    </source>
</evidence>
<dbReference type="Proteomes" id="UP000193969">
    <property type="component" value="Unassembled WGS sequence"/>
</dbReference>
<gene>
    <name evidence="1" type="ORF">SAMN06264941_1043</name>
</gene>
<name>A0A1X7NEJ5_9EURY</name>
<organism evidence="1 2">
    <name type="scientific">Methanohalophilus portucalensis FDF-1</name>
    <dbReference type="NCBI Taxonomy" id="523843"/>
    <lineage>
        <taxon>Archaea</taxon>
        <taxon>Methanobacteriati</taxon>
        <taxon>Methanobacteriota</taxon>
        <taxon>Stenosarchaea group</taxon>
        <taxon>Methanomicrobia</taxon>
        <taxon>Methanosarcinales</taxon>
        <taxon>Methanosarcinaceae</taxon>
        <taxon>Methanohalophilus</taxon>
    </lineage>
</organism>
<dbReference type="PANTHER" id="PTHR37954">
    <property type="entry name" value="BLL4979 PROTEIN"/>
    <property type="match status" value="1"/>
</dbReference>
<dbReference type="InterPro" id="IPR003748">
    <property type="entry name" value="DUF169"/>
</dbReference>
<dbReference type="AlphaFoldDB" id="A0A1X7NEJ5"/>
<accession>A0A1X7NEJ5</accession>
<sequence>MLCNFLGNRNIKGCLLQSLFHMPIEKIHQMGRELSSNLQLTYMPVAVTLLTDNQRPPEGISRIGHNMSHCQMVDKARRDGSQFYSLIDDQQCKNGAAVMGMGHMPPEFASGKEHYDEGHYRTIELARDTIQQCPRLEANSTEAILYAPLSEANFIPDVVIILDIPEKAMQVSQSLLYNVGGSIDANFAGILSLCADGVVKPYKSGNISISLGCVGSRNCGNIAKDEMIIGIPMEKLQYIVDGARRMFSYSS</sequence>
<reference evidence="2" key="1">
    <citation type="submission" date="2017-04" db="EMBL/GenBank/DDBJ databases">
        <authorList>
            <person name="Varghese N."/>
            <person name="Submissions S."/>
        </authorList>
    </citation>
    <scope>NUCLEOTIDE SEQUENCE [LARGE SCALE GENOMIC DNA]</scope>
    <source>
        <strain evidence="2">FDF-1</strain>
    </source>
</reference>
<proteinExistence type="predicted"/>
<evidence type="ECO:0000313" key="2">
    <source>
        <dbReference type="Proteomes" id="UP000193969"/>
    </source>
</evidence>
<dbReference type="EMBL" id="FXBN01000001">
    <property type="protein sequence ID" value="SMH35718.1"/>
    <property type="molecule type" value="Genomic_DNA"/>
</dbReference>
<dbReference type="Pfam" id="PF02596">
    <property type="entry name" value="DUF169"/>
    <property type="match status" value="1"/>
</dbReference>
<keyword evidence="2" id="KW-1185">Reference proteome</keyword>
<protein>
    <submittedName>
        <fullName evidence="1">Uncharacterized conserved protein, DUF169 family</fullName>
    </submittedName>
</protein>
<dbReference type="PANTHER" id="PTHR37954:SF3">
    <property type="entry name" value="DUF169 DOMAIN-CONTAINING PROTEIN"/>
    <property type="match status" value="1"/>
</dbReference>